<dbReference type="Proteomes" id="UP000649617">
    <property type="component" value="Unassembled WGS sequence"/>
</dbReference>
<dbReference type="EMBL" id="CAJNIZ010012218">
    <property type="protein sequence ID" value="CAE7331182.1"/>
    <property type="molecule type" value="Genomic_DNA"/>
</dbReference>
<feature type="non-terminal residue" evidence="1">
    <location>
        <position position="1"/>
    </location>
</feature>
<accession>A0A812NTH6</accession>
<evidence type="ECO:0000313" key="2">
    <source>
        <dbReference type="Proteomes" id="UP000649617"/>
    </source>
</evidence>
<dbReference type="AlphaFoldDB" id="A0A812NTH6"/>
<evidence type="ECO:0000313" key="1">
    <source>
        <dbReference type="EMBL" id="CAE7331182.1"/>
    </source>
</evidence>
<sequence length="229" mass="25930">MEILTWSLNILAAGVHPERDFFGQSYRGRYTPGSPIAGWFTGTTNEAARMVQLCARFKTHSQATMAPGLLSYEGGAYPCLSLKAYNGRLFLMFFEVVLRTVLRRGGLGESREEVQLASAAVSALVAFFDRMEAAGRYLSANEASGLYEACVQFLNLLQVLALVSLRRSIPRWKIVPKHHMMMHLATGMKVTRYNCRAFHCFIDEDFIGRWKSLSEMVPKELMEFRLLTR</sequence>
<gene>
    <name evidence="1" type="ORF">SPIL2461_LOCUS7692</name>
</gene>
<keyword evidence="2" id="KW-1185">Reference proteome</keyword>
<comment type="caution">
    <text evidence="1">The sequence shown here is derived from an EMBL/GenBank/DDBJ whole genome shotgun (WGS) entry which is preliminary data.</text>
</comment>
<dbReference type="OrthoDB" id="443685at2759"/>
<organism evidence="1 2">
    <name type="scientific">Symbiodinium pilosum</name>
    <name type="common">Dinoflagellate</name>
    <dbReference type="NCBI Taxonomy" id="2952"/>
    <lineage>
        <taxon>Eukaryota</taxon>
        <taxon>Sar</taxon>
        <taxon>Alveolata</taxon>
        <taxon>Dinophyceae</taxon>
        <taxon>Suessiales</taxon>
        <taxon>Symbiodiniaceae</taxon>
        <taxon>Symbiodinium</taxon>
    </lineage>
</organism>
<reference evidence="1" key="1">
    <citation type="submission" date="2021-02" db="EMBL/GenBank/DDBJ databases">
        <authorList>
            <person name="Dougan E. K."/>
            <person name="Rhodes N."/>
            <person name="Thang M."/>
            <person name="Chan C."/>
        </authorList>
    </citation>
    <scope>NUCLEOTIDE SEQUENCE</scope>
</reference>
<proteinExistence type="predicted"/>
<name>A0A812NTH6_SYMPI</name>
<protein>
    <submittedName>
        <fullName evidence="1">Uncharacterized protein</fullName>
    </submittedName>
</protein>